<dbReference type="PANTHER" id="PTHR13058:SF22">
    <property type="entry name" value="EXODEOXYRIBONUCLEASE III"/>
    <property type="match status" value="1"/>
</dbReference>
<accession>A0A8W8JFW7</accession>
<name>A0A8W8JFW7_MAGGI</name>
<evidence type="ECO:0000256" key="3">
    <source>
        <dbReference type="ARBA" id="ARBA00022723"/>
    </source>
</evidence>
<dbReference type="AlphaFoldDB" id="A0A8W8JFW7"/>
<dbReference type="CDD" id="cd06127">
    <property type="entry name" value="DEDDh"/>
    <property type="match status" value="1"/>
</dbReference>
<dbReference type="InterPro" id="IPR012337">
    <property type="entry name" value="RNaseH-like_sf"/>
</dbReference>
<sequence length="821" mass="91668">MERGRPRLRGRFVSKRRERKYDSIKKGIRQRWENTKIAETHSYSKIASTNVTIESDDCHSVDNVPVDLEEVEVVYTENVIDSPRLEKDWRCGRRLIELGVLADGLSACKKCGLPLQLTHCQGITNFGLSAMLKIPCMNSVCKMMNNVSTGKRHNKIWDANTKLAAAVQHTGIGFDQISGILAELNMPPISRTLLSSRQVEIGKATECIASLSMQEALEEEVMATNIKKQSSSISVSVDGAWQKRGSGRSYDSLTGHCSMMGVETGKVIDYSVRSKTCKICENAERKNTPPAPHECTRNWTGSSKSMEPDMIVEMVGRTLQKGNQGSPSGIEKGLTALSFHPFDNHKECDQLWCHHKRDPARKFTSLPYGRPLENKALQQDLEGIFNKLKKHSQKLANLGSTQPNESFNKTVASKAPKNRLFSRTITYRVAASVAQKNIGQGYLVQVNKKIGISPGTYTRRLAALKDRINRRKKAMSITKEAKRKRLHLKAERKQMTAAREIREGPTYCSEIALQTPTGIGEIPPPLSKPSFQPIENLGIYQHVYFDLETTGLARSSHITQIAAVCGSDRFSQYILPKIPITDKATEVTGLRVMDGKMFHGDKEVDAVYLVAAIDALLNFFTKFQSKVVFVGHNVKSFDCHIFLNSLQNCGKTQEIGNCVAGFVDTKQLFKVFDSKVGSFSLENLYKRYVCEPYKAHDALEDVLALQKLVTSVGVDLTDPKYLSSSFTFSNAVDSHSYSLEVRKNLPSLEHLISEKIVSRHIANRIAGSGLCFSFLQLVYNRDSKDGIYNLFSDNVKKAPRVTKSLKICSSLNKYFSSSCES</sequence>
<evidence type="ECO:0000256" key="5">
    <source>
        <dbReference type="ARBA" id="ARBA00022839"/>
    </source>
</evidence>
<evidence type="ECO:0000256" key="6">
    <source>
        <dbReference type="ARBA" id="ARBA00022842"/>
    </source>
</evidence>
<comment type="similarity">
    <text evidence="7">Belongs to the exonuclease superfamily. TREX family.</text>
</comment>
<comment type="cofactor">
    <cofactor evidence="1">
        <name>Mg(2+)</name>
        <dbReference type="ChEBI" id="CHEBI:18420"/>
    </cofactor>
</comment>
<keyword evidence="4" id="KW-0378">Hydrolase</keyword>
<dbReference type="InterPro" id="IPR013520">
    <property type="entry name" value="Ribonucl_H"/>
</dbReference>
<dbReference type="InterPro" id="IPR057617">
    <property type="entry name" value="PML_C"/>
</dbReference>
<dbReference type="Pfam" id="PF00929">
    <property type="entry name" value="RNase_T"/>
    <property type="match status" value="1"/>
</dbReference>
<dbReference type="GO" id="GO:0003676">
    <property type="term" value="F:nucleic acid binding"/>
    <property type="evidence" value="ECO:0007669"/>
    <property type="project" value="InterPro"/>
</dbReference>
<keyword evidence="10" id="KW-1185">Reference proteome</keyword>
<keyword evidence="6" id="KW-0460">Magnesium</keyword>
<dbReference type="GO" id="GO:0008296">
    <property type="term" value="F:3'-5'-DNA exonuclease activity"/>
    <property type="evidence" value="ECO:0007669"/>
    <property type="project" value="TreeGrafter"/>
</dbReference>
<keyword evidence="3" id="KW-0479">Metal-binding</keyword>
<dbReference type="Proteomes" id="UP000005408">
    <property type="component" value="Unassembled WGS sequence"/>
</dbReference>
<dbReference type="InterPro" id="IPR040393">
    <property type="entry name" value="TREX1/2"/>
</dbReference>
<evidence type="ECO:0000256" key="1">
    <source>
        <dbReference type="ARBA" id="ARBA00001946"/>
    </source>
</evidence>
<dbReference type="Pfam" id="PF20700">
    <property type="entry name" value="Mutator"/>
    <property type="match status" value="1"/>
</dbReference>
<dbReference type="GO" id="GO:0046872">
    <property type="term" value="F:metal ion binding"/>
    <property type="evidence" value="ECO:0007669"/>
    <property type="project" value="UniProtKB-KW"/>
</dbReference>
<dbReference type="GO" id="GO:0006308">
    <property type="term" value="P:DNA catabolic process"/>
    <property type="evidence" value="ECO:0007669"/>
    <property type="project" value="TreeGrafter"/>
</dbReference>
<protein>
    <recommendedName>
        <fullName evidence="8">Exonuclease domain-containing protein</fullName>
    </recommendedName>
</protein>
<keyword evidence="2" id="KW-0540">Nuclease</keyword>
<evidence type="ECO:0000256" key="4">
    <source>
        <dbReference type="ARBA" id="ARBA00022801"/>
    </source>
</evidence>
<dbReference type="PANTHER" id="PTHR13058">
    <property type="entry name" value="THREE PRIME REPAIR EXONUCLEASE 1, 2"/>
    <property type="match status" value="1"/>
</dbReference>
<keyword evidence="5" id="KW-0269">Exonuclease</keyword>
<proteinExistence type="inferred from homology"/>
<dbReference type="EnsemblMetazoa" id="G18256.1">
    <property type="protein sequence ID" value="G18256.1:cds"/>
    <property type="gene ID" value="G18256"/>
</dbReference>
<feature type="domain" description="Exonuclease" evidence="8">
    <location>
        <begin position="541"/>
        <end position="718"/>
    </location>
</feature>
<reference evidence="9" key="1">
    <citation type="submission" date="2022-08" db="UniProtKB">
        <authorList>
            <consortium name="EnsemblMetazoa"/>
        </authorList>
    </citation>
    <scope>IDENTIFICATION</scope>
    <source>
        <strain evidence="9">05x7-T-G4-1.051#20</strain>
    </source>
</reference>
<dbReference type="Gene3D" id="3.30.420.10">
    <property type="entry name" value="Ribonuclease H-like superfamily/Ribonuclease H"/>
    <property type="match status" value="1"/>
</dbReference>
<organism evidence="9 10">
    <name type="scientific">Magallana gigas</name>
    <name type="common">Pacific oyster</name>
    <name type="synonym">Crassostrea gigas</name>
    <dbReference type="NCBI Taxonomy" id="29159"/>
    <lineage>
        <taxon>Eukaryota</taxon>
        <taxon>Metazoa</taxon>
        <taxon>Spiralia</taxon>
        <taxon>Lophotrochozoa</taxon>
        <taxon>Mollusca</taxon>
        <taxon>Bivalvia</taxon>
        <taxon>Autobranchia</taxon>
        <taxon>Pteriomorphia</taxon>
        <taxon>Ostreida</taxon>
        <taxon>Ostreoidea</taxon>
        <taxon>Ostreidae</taxon>
        <taxon>Magallana</taxon>
    </lineage>
</organism>
<dbReference type="SMART" id="SM00479">
    <property type="entry name" value="EXOIII"/>
    <property type="match status" value="1"/>
</dbReference>
<dbReference type="InterPro" id="IPR036397">
    <property type="entry name" value="RNaseH_sf"/>
</dbReference>
<dbReference type="SUPFAM" id="SSF53098">
    <property type="entry name" value="Ribonuclease H-like"/>
    <property type="match status" value="1"/>
</dbReference>
<dbReference type="GO" id="GO:0005737">
    <property type="term" value="C:cytoplasm"/>
    <property type="evidence" value="ECO:0007669"/>
    <property type="project" value="TreeGrafter"/>
</dbReference>
<dbReference type="InterPro" id="IPR049012">
    <property type="entry name" value="Mutator_transp_dom"/>
</dbReference>
<dbReference type="Pfam" id="PF25244">
    <property type="entry name" value="PML_C"/>
    <property type="match status" value="1"/>
</dbReference>
<evidence type="ECO:0000313" key="10">
    <source>
        <dbReference type="Proteomes" id="UP000005408"/>
    </source>
</evidence>
<evidence type="ECO:0000256" key="7">
    <source>
        <dbReference type="ARBA" id="ARBA00025769"/>
    </source>
</evidence>
<evidence type="ECO:0000259" key="8">
    <source>
        <dbReference type="SMART" id="SM00479"/>
    </source>
</evidence>
<evidence type="ECO:0000256" key="2">
    <source>
        <dbReference type="ARBA" id="ARBA00022722"/>
    </source>
</evidence>
<evidence type="ECO:0000313" key="9">
    <source>
        <dbReference type="EnsemblMetazoa" id="G18256.1:cds"/>
    </source>
</evidence>